<comment type="caution">
    <text evidence="4">The sequence shown here is derived from an EMBL/GenBank/DDBJ whole genome shotgun (WGS) entry which is preliminary data.</text>
</comment>
<dbReference type="GO" id="GO:1990108">
    <property type="term" value="P:protein linear deubiquitination"/>
    <property type="evidence" value="ECO:0007669"/>
    <property type="project" value="TreeGrafter"/>
</dbReference>
<reference evidence="4" key="1">
    <citation type="journal article" date="2023" name="Science">
        <title>Genome structures resolve the early diversification of teleost fishes.</title>
        <authorList>
            <person name="Parey E."/>
            <person name="Louis A."/>
            <person name="Montfort J."/>
            <person name="Bouchez O."/>
            <person name="Roques C."/>
            <person name="Iampietro C."/>
            <person name="Lluch J."/>
            <person name="Castinel A."/>
            <person name="Donnadieu C."/>
            <person name="Desvignes T."/>
            <person name="Floi Bucao C."/>
            <person name="Jouanno E."/>
            <person name="Wen M."/>
            <person name="Mejri S."/>
            <person name="Dirks R."/>
            <person name="Jansen H."/>
            <person name="Henkel C."/>
            <person name="Chen W.J."/>
            <person name="Zahm M."/>
            <person name="Cabau C."/>
            <person name="Klopp C."/>
            <person name="Thompson A.W."/>
            <person name="Robinson-Rechavi M."/>
            <person name="Braasch I."/>
            <person name="Lecointre G."/>
            <person name="Bobe J."/>
            <person name="Postlethwait J.H."/>
            <person name="Berthelot C."/>
            <person name="Roest Crollius H."/>
            <person name="Guiguen Y."/>
        </authorList>
    </citation>
    <scope>NUCLEOTIDE SEQUENCE</scope>
    <source>
        <strain evidence="4">WJC10195</strain>
    </source>
</reference>
<evidence type="ECO:0000313" key="4">
    <source>
        <dbReference type="EMBL" id="KAJ8360885.1"/>
    </source>
</evidence>
<dbReference type="Proteomes" id="UP001152622">
    <property type="component" value="Chromosome 5"/>
</dbReference>
<feature type="region of interest" description="Disordered" evidence="2">
    <location>
        <begin position="222"/>
        <end position="265"/>
    </location>
</feature>
<feature type="domain" description="Spermatogenesis-associated protein 2 PUB-like" evidence="3">
    <location>
        <begin position="12"/>
        <end position="203"/>
    </location>
</feature>
<evidence type="ECO:0000259" key="3">
    <source>
        <dbReference type="Pfam" id="PF21388"/>
    </source>
</evidence>
<organism evidence="4 5">
    <name type="scientific">Synaphobranchus kaupii</name>
    <name type="common">Kaup's arrowtooth eel</name>
    <dbReference type="NCBI Taxonomy" id="118154"/>
    <lineage>
        <taxon>Eukaryota</taxon>
        <taxon>Metazoa</taxon>
        <taxon>Chordata</taxon>
        <taxon>Craniata</taxon>
        <taxon>Vertebrata</taxon>
        <taxon>Euteleostomi</taxon>
        <taxon>Actinopterygii</taxon>
        <taxon>Neopterygii</taxon>
        <taxon>Teleostei</taxon>
        <taxon>Anguilliformes</taxon>
        <taxon>Synaphobranchidae</taxon>
        <taxon>Synaphobranchus</taxon>
    </lineage>
</organism>
<feature type="compositionally biased region" description="Basic and acidic residues" evidence="2">
    <location>
        <begin position="223"/>
        <end position="232"/>
    </location>
</feature>
<dbReference type="PANTHER" id="PTHR15326:SF8">
    <property type="entry name" value="SPERMATOGENESIS-ASSOCIATED PROTEIN 2"/>
    <property type="match status" value="1"/>
</dbReference>
<dbReference type="GO" id="GO:0070536">
    <property type="term" value="P:protein K63-linked deubiquitination"/>
    <property type="evidence" value="ECO:0007669"/>
    <property type="project" value="TreeGrafter"/>
</dbReference>
<feature type="region of interest" description="Disordered" evidence="2">
    <location>
        <begin position="413"/>
        <end position="444"/>
    </location>
</feature>
<proteinExistence type="inferred from homology"/>
<dbReference type="OrthoDB" id="9837000at2759"/>
<dbReference type="InterPro" id="IPR048839">
    <property type="entry name" value="SPATA2_PUB-like"/>
</dbReference>
<evidence type="ECO:0000313" key="5">
    <source>
        <dbReference type="Proteomes" id="UP001152622"/>
    </source>
</evidence>
<dbReference type="PANTHER" id="PTHR15326">
    <property type="entry name" value="SPERMATOGENESIS-ASSOCIATED PROTEIN 2/TAMOZHENNIC"/>
    <property type="match status" value="1"/>
</dbReference>
<protein>
    <recommendedName>
        <fullName evidence="3">Spermatogenesis-associated protein 2 PUB-like domain-containing protein</fullName>
    </recommendedName>
</protein>
<sequence>MEAKVARDREELFKKYARSLERRVEEGGGDQPSEDAELEAGLLLEAATLLGAYRADPSQRFKLVRFYEVADNALRAPRGPGLRGLERAFATLETVCANLLLFPWKKEFRCIKTFTGPYVYYLQGALCEADLRSLLLLMGYSREQGLQFQARDQQGEPAHLRQLAFELFLARAECQLLAEAVALVGGGGASEVEVVEARRAGCEGMGPGDSGLVRETSRLSLRPVEKERERGRGCLRRGGAGARPSRSVDVTDGAGSWQPPPSRPVLRASLSLRKEPLYTDVQDDLKDEILHPAPRPALFSAPSSAPSPSAEVYPYPLSSLDDVDLYTECGVYRHPLPRPPSREPRDSWGPKPLSSTKCQGCGRGYPSLASCHRCHLILCPSCHAQDPSPCCGGPSTSPRPLDSYLPAKEKQQLSVYSNTHSHTHSISNTHSHTHSHSSLPEKPLTVPKLYPGKPLVTVGNNGGIGSRCGFCNKPAASHTCMSCSKVSCDSCMGLYARDTCSRKSVQHTFIANHQLNYKTSTIAHTVYR</sequence>
<dbReference type="EMBL" id="JAINUF010000005">
    <property type="protein sequence ID" value="KAJ8360885.1"/>
    <property type="molecule type" value="Genomic_DNA"/>
</dbReference>
<evidence type="ECO:0000256" key="2">
    <source>
        <dbReference type="SAM" id="MobiDB-lite"/>
    </source>
</evidence>
<evidence type="ECO:0000256" key="1">
    <source>
        <dbReference type="ARBA" id="ARBA00038142"/>
    </source>
</evidence>
<dbReference type="Gene3D" id="1.20.58.2190">
    <property type="match status" value="1"/>
</dbReference>
<name>A0A9Q1J106_SYNKA</name>
<dbReference type="Pfam" id="PF21388">
    <property type="entry name" value="SPATA2_PUB-like"/>
    <property type="match status" value="1"/>
</dbReference>
<feature type="region of interest" description="Disordered" evidence="2">
    <location>
        <begin position="334"/>
        <end position="353"/>
    </location>
</feature>
<dbReference type="GO" id="GO:0010803">
    <property type="term" value="P:regulation of tumor necrosis factor-mediated signaling pathway"/>
    <property type="evidence" value="ECO:0007669"/>
    <property type="project" value="TreeGrafter"/>
</dbReference>
<feature type="compositionally biased region" description="Low complexity" evidence="2">
    <location>
        <begin position="417"/>
        <end position="430"/>
    </location>
</feature>
<dbReference type="AlphaFoldDB" id="A0A9Q1J106"/>
<dbReference type="GO" id="GO:0060544">
    <property type="term" value="P:regulation of necroptotic process"/>
    <property type="evidence" value="ECO:0007669"/>
    <property type="project" value="TreeGrafter"/>
</dbReference>
<comment type="similarity">
    <text evidence="1">Belongs to the SPATA2 family.</text>
</comment>
<gene>
    <name evidence="4" type="ORF">SKAU_G00174100</name>
</gene>
<keyword evidence="5" id="KW-1185">Reference proteome</keyword>
<dbReference type="GO" id="GO:0005737">
    <property type="term" value="C:cytoplasm"/>
    <property type="evidence" value="ECO:0007669"/>
    <property type="project" value="TreeGrafter"/>
</dbReference>
<accession>A0A9Q1J106</accession>